<dbReference type="EMBL" id="MCOG01000086">
    <property type="protein sequence ID" value="ORY54298.1"/>
    <property type="molecule type" value="Genomic_DNA"/>
</dbReference>
<evidence type="ECO:0000259" key="2">
    <source>
        <dbReference type="Pfam" id="PF25115"/>
    </source>
</evidence>
<feature type="domain" description="Agd3 CBM87" evidence="3">
    <location>
        <begin position="35"/>
        <end position="225"/>
    </location>
</feature>
<dbReference type="GO" id="GO:0000324">
    <property type="term" value="C:fungal-type vacuole"/>
    <property type="evidence" value="ECO:0007669"/>
    <property type="project" value="TreeGrafter"/>
</dbReference>
<dbReference type="InterPro" id="IPR056826">
    <property type="entry name" value="Agd3_CE"/>
</dbReference>
<dbReference type="AlphaFoldDB" id="A0A1Y2D4S3"/>
<dbReference type="InterPro" id="IPR056827">
    <property type="entry name" value="CBM87_Agd3"/>
</dbReference>
<dbReference type="GO" id="GO:0009277">
    <property type="term" value="C:fungal-type cell wall"/>
    <property type="evidence" value="ECO:0007669"/>
    <property type="project" value="TreeGrafter"/>
</dbReference>
<reference evidence="5 6" key="1">
    <citation type="submission" date="2016-08" db="EMBL/GenBank/DDBJ databases">
        <title>A Parts List for Fungal Cellulosomes Revealed by Comparative Genomics.</title>
        <authorList>
            <consortium name="DOE Joint Genome Institute"/>
            <person name="Haitjema C.H."/>
            <person name="Gilmore S.P."/>
            <person name="Henske J.K."/>
            <person name="Solomon K.V."/>
            <person name="De Groot R."/>
            <person name="Kuo A."/>
            <person name="Mondo S.J."/>
            <person name="Salamov A.A."/>
            <person name="Labutti K."/>
            <person name="Zhao Z."/>
            <person name="Chiniquy J."/>
            <person name="Barry K."/>
            <person name="Brewer H.M."/>
            <person name="Purvine S.O."/>
            <person name="Wright A.T."/>
            <person name="Boxma B."/>
            <person name="Van Alen T."/>
            <person name="Hackstein J.H."/>
            <person name="Baker S.E."/>
            <person name="Grigoriev I.V."/>
            <person name="O'Malley M.A."/>
        </authorList>
    </citation>
    <scope>NUCLEOTIDE SEQUENCE [LARGE SCALE GENOMIC DNA]</scope>
    <source>
        <strain evidence="5 6">G1</strain>
    </source>
</reference>
<protein>
    <submittedName>
        <fullName evidence="5">Uncharacterized protein</fullName>
    </submittedName>
</protein>
<name>A0A1Y2D4S3_9FUNG</name>
<dbReference type="Pfam" id="PF25115">
    <property type="entry name" value="Agd3_CE"/>
    <property type="match status" value="1"/>
</dbReference>
<sequence length="714" mass="82520">MFNKISYVIALIAIALVLNVYSFEMNLRTLHLTNADKNSVVDSMFEAYGMNYDTVRLPTTTLNLENNNVALYNAIVVEDATLEMLAAIRKQIEDYQRKYKVRVAYLNCEPDPYFGFNSSTKSISESETVELTKEGLELAKKYQMNGKDVKFKFGTCVVNEDHNCDPYYHYLVKFEGGIIPLLKYDDSETYCGGIVKSKDIESIHFFNSNINSSIAYFVSHLWISWTNYGIIDGFRRLYFSTQIDDFFISNPYNNQKGTEFRTSVQDMKNIAKWEQEIAAERMPKGSQYKVELAFNGWYVLSTADHKQHIAVDWTNYGKPRDYVMPLSEEGSHKYPEQIDSDWDDAALRKDELYDFFAKNPENQDNFYWLTHTFSHHNLDYASYHDADIEISLNIKLADDPYLGMYKRDCFSPHSIVCPEISGLHNGHTLKAFTDNAVTYGVGDTSRRDLDPDNWYYPLITNQTTSNFDGFFIIPRQPTEIYWDCSTAEQILTLYKERSGNEVTWENHLQKEADYHILNFLKLRHDPYMFHEGNLRNEDAPEVDIEGVKGNFGIMQQWVERIVVEIKKYMDWPLITKKMDDLAETYKTKINQEKCMPKYTMVVDDATMNISEIKVSSTTGECEVPLFIVRDTGFEESNVKNIEQIGNDPATAWISATTEPKSIKFTNDIKWNDDTYTGIFRESARSGSISSMISSISLLKNCLLACGLLLYFFLN</sequence>
<evidence type="ECO:0000313" key="5">
    <source>
        <dbReference type="EMBL" id="ORY54298.1"/>
    </source>
</evidence>
<keyword evidence="1" id="KW-0812">Transmembrane</keyword>
<evidence type="ECO:0000259" key="4">
    <source>
        <dbReference type="Pfam" id="PF25117"/>
    </source>
</evidence>
<dbReference type="GO" id="GO:0005199">
    <property type="term" value="F:structural constituent of cell wall"/>
    <property type="evidence" value="ECO:0007669"/>
    <property type="project" value="TreeGrafter"/>
</dbReference>
<dbReference type="PANTHER" id="PTHR31002">
    <property type="entry name" value="SERIPAUPERIN"/>
    <property type="match status" value="1"/>
</dbReference>
<feature type="domain" description="Agd3 C-terminal" evidence="4">
    <location>
        <begin position="607"/>
        <end position="668"/>
    </location>
</feature>
<dbReference type="InterPro" id="IPR056825">
    <property type="entry name" value="Agd3_C"/>
</dbReference>
<dbReference type="OrthoDB" id="2113314at2759"/>
<keyword evidence="1" id="KW-1133">Transmembrane helix</keyword>
<dbReference type="STRING" id="1754190.A0A1Y2D4S3"/>
<evidence type="ECO:0000259" key="3">
    <source>
        <dbReference type="Pfam" id="PF25116"/>
    </source>
</evidence>
<feature type="domain" description="Agd3 deacetylase" evidence="2">
    <location>
        <begin position="239"/>
        <end position="597"/>
    </location>
</feature>
<evidence type="ECO:0000256" key="1">
    <source>
        <dbReference type="SAM" id="Phobius"/>
    </source>
</evidence>
<keyword evidence="1" id="KW-0472">Membrane</keyword>
<dbReference type="Pfam" id="PF25116">
    <property type="entry name" value="CBM87_Agd3"/>
    <property type="match status" value="1"/>
</dbReference>
<organism evidence="5 6">
    <name type="scientific">Neocallimastix californiae</name>
    <dbReference type="NCBI Taxonomy" id="1754190"/>
    <lineage>
        <taxon>Eukaryota</taxon>
        <taxon>Fungi</taxon>
        <taxon>Fungi incertae sedis</taxon>
        <taxon>Chytridiomycota</taxon>
        <taxon>Chytridiomycota incertae sedis</taxon>
        <taxon>Neocallimastigomycetes</taxon>
        <taxon>Neocallimastigales</taxon>
        <taxon>Neocallimastigaceae</taxon>
        <taxon>Neocallimastix</taxon>
    </lineage>
</organism>
<comment type="caution">
    <text evidence="5">The sequence shown here is derived from an EMBL/GenBank/DDBJ whole genome shotgun (WGS) entry which is preliminary data.</text>
</comment>
<proteinExistence type="predicted"/>
<dbReference type="Pfam" id="PF25117">
    <property type="entry name" value="Agd3_C"/>
    <property type="match status" value="1"/>
</dbReference>
<dbReference type="Proteomes" id="UP000193920">
    <property type="component" value="Unassembled WGS sequence"/>
</dbReference>
<keyword evidence="6" id="KW-1185">Reference proteome</keyword>
<evidence type="ECO:0000313" key="6">
    <source>
        <dbReference type="Proteomes" id="UP000193920"/>
    </source>
</evidence>
<dbReference type="PANTHER" id="PTHR31002:SF34">
    <property type="entry name" value="CELL WALL PROTEIN CWP1-RELATED"/>
    <property type="match status" value="1"/>
</dbReference>
<dbReference type="GO" id="GO:0031505">
    <property type="term" value="P:fungal-type cell wall organization"/>
    <property type="evidence" value="ECO:0007669"/>
    <property type="project" value="TreeGrafter"/>
</dbReference>
<gene>
    <name evidence="5" type="ORF">LY90DRAFT_382852</name>
</gene>
<dbReference type="InterPro" id="IPR050788">
    <property type="entry name" value="Yeast_SRP1/TIP1_CWP"/>
</dbReference>
<accession>A0A1Y2D4S3</accession>
<feature type="transmembrane region" description="Helical" evidence="1">
    <location>
        <begin position="691"/>
        <end position="713"/>
    </location>
</feature>